<dbReference type="Gene3D" id="2.160.10.10">
    <property type="entry name" value="Hexapeptide repeat proteins"/>
    <property type="match status" value="2"/>
</dbReference>
<dbReference type="AlphaFoldDB" id="A0A7T4URR7"/>
<organism evidence="1 2">
    <name type="scientific">Spongiibacter nanhainus</name>
    <dbReference type="NCBI Taxonomy" id="2794344"/>
    <lineage>
        <taxon>Bacteria</taxon>
        <taxon>Pseudomonadati</taxon>
        <taxon>Pseudomonadota</taxon>
        <taxon>Gammaproteobacteria</taxon>
        <taxon>Cellvibrionales</taxon>
        <taxon>Spongiibacteraceae</taxon>
        <taxon>Spongiibacter</taxon>
    </lineage>
</organism>
<protein>
    <submittedName>
        <fullName evidence="1">Acyltransferase</fullName>
    </submittedName>
</protein>
<evidence type="ECO:0000313" key="1">
    <source>
        <dbReference type="EMBL" id="QQD20088.1"/>
    </source>
</evidence>
<evidence type="ECO:0000313" key="2">
    <source>
        <dbReference type="Proteomes" id="UP000596063"/>
    </source>
</evidence>
<dbReference type="InterPro" id="IPR011004">
    <property type="entry name" value="Trimer_LpxA-like_sf"/>
</dbReference>
<reference evidence="1 2" key="1">
    <citation type="submission" date="2020-12" db="EMBL/GenBank/DDBJ databases">
        <authorList>
            <person name="Shan Y."/>
        </authorList>
    </citation>
    <scope>NUCLEOTIDE SEQUENCE [LARGE SCALE GENOMIC DNA]</scope>
    <source>
        <strain evidence="2">csc3.9</strain>
    </source>
</reference>
<name>A0A7T4URR7_9GAMM</name>
<keyword evidence="1" id="KW-0012">Acyltransferase</keyword>
<dbReference type="Proteomes" id="UP000596063">
    <property type="component" value="Chromosome"/>
</dbReference>
<keyword evidence="1" id="KW-0808">Transferase</keyword>
<dbReference type="EMBL" id="CP066167">
    <property type="protein sequence ID" value="QQD20088.1"/>
    <property type="molecule type" value="Genomic_DNA"/>
</dbReference>
<keyword evidence="2" id="KW-1185">Reference proteome</keyword>
<dbReference type="GO" id="GO:0016746">
    <property type="term" value="F:acyltransferase activity"/>
    <property type="evidence" value="ECO:0007669"/>
    <property type="project" value="UniProtKB-KW"/>
</dbReference>
<dbReference type="PANTHER" id="PTHR23416:SF78">
    <property type="entry name" value="LIPOPOLYSACCHARIDE BIOSYNTHESIS O-ACETYL TRANSFERASE WBBJ-RELATED"/>
    <property type="match status" value="1"/>
</dbReference>
<dbReference type="SUPFAM" id="SSF51161">
    <property type="entry name" value="Trimeric LpxA-like enzymes"/>
    <property type="match status" value="1"/>
</dbReference>
<gene>
    <name evidence="1" type="ORF">I6N98_06185</name>
</gene>
<sequence>MKISIGEYSKIGEHCYFDGLSSGGIKIGRNASIGPYTRIECSGSMRDIGKGIEVGDNFGVGAYAFFGCAGGVVIGDDVIMGQYVSFHSENHNYSNADKKIKDQGVSRRGIVIGSDVWVGAKVTFLDGASVSNRTIIAAGAVVVGEFPPGVVIGGVPAKVIKKI</sequence>
<dbReference type="PANTHER" id="PTHR23416">
    <property type="entry name" value="SIALIC ACID SYNTHASE-RELATED"/>
    <property type="match status" value="1"/>
</dbReference>
<dbReference type="InterPro" id="IPR051159">
    <property type="entry name" value="Hexapeptide_acetyltransf"/>
</dbReference>
<proteinExistence type="predicted"/>
<accession>A0A7T4URR7</accession>
<dbReference type="KEGG" id="snan:I6N98_06185"/>
<dbReference type="CDD" id="cd04647">
    <property type="entry name" value="LbH_MAT_like"/>
    <property type="match status" value="1"/>
</dbReference>